<evidence type="ECO:0000256" key="2">
    <source>
        <dbReference type="ARBA" id="ARBA00022679"/>
    </source>
</evidence>
<dbReference type="KEGG" id="shm:Shewmr7_0711"/>
<sequence>MSSTHGNVRENELYPTPDNVVDALVAQLVLRPTDRFLEPCIGTGAIYDKINLPDAQKSWAELDRGVDYLTTQFGQQDVIITNPPFSLTTEFLLKSLSELAPDGTLAYLQRVNFLGSKVRVPFWAQIGFPDKTPIIIPRPRFVGGGSDSCEYSWFIWDRGNRFQNIPKGLSHIISEELPKAKKLKAKAA</sequence>
<accession>Q0HYU4</accession>
<dbReference type="GO" id="GO:0008168">
    <property type="term" value="F:methyltransferase activity"/>
    <property type="evidence" value="ECO:0007669"/>
    <property type="project" value="UniProtKB-KW"/>
</dbReference>
<dbReference type="EMBL" id="CP000444">
    <property type="protein sequence ID" value="ABI41711.1"/>
    <property type="molecule type" value="Genomic_DNA"/>
</dbReference>
<dbReference type="InterPro" id="IPR029063">
    <property type="entry name" value="SAM-dependent_MTases_sf"/>
</dbReference>
<gene>
    <name evidence="4" type="ordered locus">Shewmr7_0711</name>
</gene>
<name>Q0HYU4_SHESR</name>
<dbReference type="HOGENOM" id="CLU_115884_0_0_6"/>
<evidence type="ECO:0000256" key="1">
    <source>
        <dbReference type="ARBA" id="ARBA00022603"/>
    </source>
</evidence>
<organism evidence="4">
    <name type="scientific">Shewanella sp. (strain MR-7)</name>
    <dbReference type="NCBI Taxonomy" id="60481"/>
    <lineage>
        <taxon>Bacteria</taxon>
        <taxon>Pseudomonadati</taxon>
        <taxon>Pseudomonadota</taxon>
        <taxon>Gammaproteobacteria</taxon>
        <taxon>Alteromonadales</taxon>
        <taxon>Shewanellaceae</taxon>
        <taxon>Shewanella</taxon>
    </lineage>
</organism>
<proteinExistence type="predicted"/>
<dbReference type="PRINTS" id="PR00507">
    <property type="entry name" value="N12N6MTFRASE"/>
</dbReference>
<protein>
    <recommendedName>
        <fullName evidence="5">DNA methyltransferase</fullName>
    </recommendedName>
</protein>
<dbReference type="PROSITE" id="PS00092">
    <property type="entry name" value="N6_MTASE"/>
    <property type="match status" value="1"/>
</dbReference>
<keyword evidence="1" id="KW-0489">Methyltransferase</keyword>
<dbReference type="GO" id="GO:0003676">
    <property type="term" value="F:nucleic acid binding"/>
    <property type="evidence" value="ECO:0007669"/>
    <property type="project" value="InterPro"/>
</dbReference>
<evidence type="ECO:0000313" key="4">
    <source>
        <dbReference type="EMBL" id="ABI41711.1"/>
    </source>
</evidence>
<keyword evidence="2" id="KW-0808">Transferase</keyword>
<dbReference type="InterPro" id="IPR002052">
    <property type="entry name" value="DNA_methylase_N6_adenine_CS"/>
</dbReference>
<dbReference type="Gene3D" id="3.40.50.150">
    <property type="entry name" value="Vaccinia Virus protein VP39"/>
    <property type="match status" value="1"/>
</dbReference>
<reference evidence="4" key="1">
    <citation type="submission" date="2006-08" db="EMBL/GenBank/DDBJ databases">
        <title>Complete sequence of Chromosome1 of Shewanella sp. MR-7.</title>
        <authorList>
            <consortium name="US DOE Joint Genome Institute"/>
            <person name="Copeland A."/>
            <person name="Lucas S."/>
            <person name="Lapidus A."/>
            <person name="Barry K."/>
            <person name="Detter J.C."/>
            <person name="Glavina del Rio T."/>
            <person name="Hammon N."/>
            <person name="Israni S."/>
            <person name="Dalin E."/>
            <person name="Tice H."/>
            <person name="Pitluck S."/>
            <person name="Kiss H."/>
            <person name="Brettin T."/>
            <person name="Bruce D."/>
            <person name="Han C."/>
            <person name="Tapia R."/>
            <person name="Gilna P."/>
            <person name="Schmutz J."/>
            <person name="Larimer F."/>
            <person name="Land M."/>
            <person name="Hauser L."/>
            <person name="Kyrpides N."/>
            <person name="Mikhailova N."/>
            <person name="Nealson K."/>
            <person name="Konstantinidis K."/>
            <person name="Klappenbach J."/>
            <person name="Tiedje J."/>
            <person name="Richardson P."/>
        </authorList>
    </citation>
    <scope>NUCLEOTIDE SEQUENCE</scope>
    <source>
        <strain evidence="4">MR-7</strain>
    </source>
</reference>
<keyword evidence="3" id="KW-0949">S-adenosyl-L-methionine</keyword>
<evidence type="ECO:0008006" key="5">
    <source>
        <dbReference type="Google" id="ProtNLM"/>
    </source>
</evidence>
<dbReference type="AlphaFoldDB" id="Q0HYU4"/>
<dbReference type="SUPFAM" id="SSF53335">
    <property type="entry name" value="S-adenosyl-L-methionine-dependent methyltransferases"/>
    <property type="match status" value="1"/>
</dbReference>
<evidence type="ECO:0000256" key="3">
    <source>
        <dbReference type="ARBA" id="ARBA00022691"/>
    </source>
</evidence>
<dbReference type="GO" id="GO:0032259">
    <property type="term" value="P:methylation"/>
    <property type="evidence" value="ECO:0007669"/>
    <property type="project" value="UniProtKB-KW"/>
</dbReference>